<evidence type="ECO:0000256" key="1">
    <source>
        <dbReference type="ARBA" id="ARBA00022722"/>
    </source>
</evidence>
<dbReference type="CDD" id="cd09898">
    <property type="entry name" value="H3TH_53EXO"/>
    <property type="match status" value="1"/>
</dbReference>
<dbReference type="PANTHER" id="PTHR42646:SF2">
    <property type="entry name" value="5'-3' EXONUCLEASE FAMILY PROTEIN"/>
    <property type="match status" value="1"/>
</dbReference>
<dbReference type="InterPro" id="IPR036279">
    <property type="entry name" value="5-3_exonuclease_C_sf"/>
</dbReference>
<name>A0A1H7GXI9_9GAMM</name>
<evidence type="ECO:0000256" key="2">
    <source>
        <dbReference type="ARBA" id="ARBA00022801"/>
    </source>
</evidence>
<gene>
    <name evidence="5" type="ORF">SAMN05444515_1026</name>
</gene>
<evidence type="ECO:0000256" key="3">
    <source>
        <dbReference type="ARBA" id="ARBA00023125"/>
    </source>
</evidence>
<keyword evidence="5" id="KW-0269">Exonuclease</keyword>
<evidence type="ECO:0000259" key="4">
    <source>
        <dbReference type="SMART" id="SM00475"/>
    </source>
</evidence>
<dbReference type="AlphaFoldDB" id="A0A1H7GXI9"/>
<dbReference type="Gene3D" id="1.10.150.20">
    <property type="entry name" value="5' to 3' exonuclease, C-terminal subdomain"/>
    <property type="match status" value="1"/>
</dbReference>
<dbReference type="SUPFAM" id="SSF47807">
    <property type="entry name" value="5' to 3' exonuclease, C-terminal subdomain"/>
    <property type="match status" value="1"/>
</dbReference>
<dbReference type="GO" id="GO:0003677">
    <property type="term" value="F:DNA binding"/>
    <property type="evidence" value="ECO:0007669"/>
    <property type="project" value="UniProtKB-KW"/>
</dbReference>
<dbReference type="STRING" id="1396821.SAMN05444515_1026"/>
<evidence type="ECO:0000313" key="5">
    <source>
        <dbReference type="EMBL" id="SEK42801.1"/>
    </source>
</evidence>
<accession>A0A1H7GXI9</accession>
<proteinExistence type="predicted"/>
<feature type="domain" description="5'-3' exonuclease" evidence="4">
    <location>
        <begin position="3"/>
        <end position="265"/>
    </location>
</feature>
<dbReference type="Pfam" id="PF02739">
    <property type="entry name" value="5_3_exonuc_N"/>
    <property type="match status" value="1"/>
</dbReference>
<dbReference type="Proteomes" id="UP000199256">
    <property type="component" value="Unassembled WGS sequence"/>
</dbReference>
<dbReference type="GO" id="GO:0033567">
    <property type="term" value="P:DNA replication, Okazaki fragment processing"/>
    <property type="evidence" value="ECO:0007669"/>
    <property type="project" value="InterPro"/>
</dbReference>
<dbReference type="Gene3D" id="3.40.50.1010">
    <property type="entry name" value="5'-nuclease"/>
    <property type="match status" value="1"/>
</dbReference>
<keyword evidence="1" id="KW-0540">Nuclease</keyword>
<dbReference type="SMART" id="SM00475">
    <property type="entry name" value="53EXOc"/>
    <property type="match status" value="1"/>
</dbReference>
<dbReference type="CDD" id="cd09859">
    <property type="entry name" value="PIN_53EXO"/>
    <property type="match status" value="1"/>
</dbReference>
<dbReference type="RefSeq" id="WP_090250571.1">
    <property type="nucleotide sequence ID" value="NZ_FOAA01000002.1"/>
</dbReference>
<dbReference type="InterPro" id="IPR038969">
    <property type="entry name" value="FEN"/>
</dbReference>
<dbReference type="SMART" id="SM00279">
    <property type="entry name" value="HhH2"/>
    <property type="match status" value="1"/>
</dbReference>
<sequence length="292" mass="32423">MNTPTYLIDSSIFVFRAWFALPETITCRDGHPANAVHGFVRFVHTLLQSERPARVAFAFDQSRGTSYRHALYPAYKANRPPAPEELKRQFAWCREFVSALGLAHLSSPTFEADDLIGTLAARERQAGRAVVLVTGDKDLSQLVHEGDVWWDPHRSQRLDPRGIEKRLGVRPDQVADQLALAGDKVDNIPGIPGVGMATAARLLRRTDTLEALLADIPAIAHMPLRGARRLMGLVDTHRDTVRLARQLTGIHLQADLPTGLDLERGGPDGARLEALMDQLALPPSRRFDWESI</sequence>
<dbReference type="InterPro" id="IPR002421">
    <property type="entry name" value="5-3_exonuclease"/>
</dbReference>
<dbReference type="GO" id="GO:0008409">
    <property type="term" value="F:5'-3' exonuclease activity"/>
    <property type="evidence" value="ECO:0007669"/>
    <property type="project" value="InterPro"/>
</dbReference>
<dbReference type="GO" id="GO:0017108">
    <property type="term" value="F:5'-flap endonuclease activity"/>
    <property type="evidence" value="ECO:0007669"/>
    <property type="project" value="InterPro"/>
</dbReference>
<dbReference type="SUPFAM" id="SSF88723">
    <property type="entry name" value="PIN domain-like"/>
    <property type="match status" value="1"/>
</dbReference>
<keyword evidence="3" id="KW-0238">DNA-binding</keyword>
<evidence type="ECO:0000313" key="6">
    <source>
        <dbReference type="Proteomes" id="UP000199256"/>
    </source>
</evidence>
<dbReference type="OrthoDB" id="9806424at2"/>
<dbReference type="InterPro" id="IPR029060">
    <property type="entry name" value="PIN-like_dom_sf"/>
</dbReference>
<dbReference type="InterPro" id="IPR008918">
    <property type="entry name" value="HhH2"/>
</dbReference>
<keyword evidence="2" id="KW-0378">Hydrolase</keyword>
<dbReference type="Pfam" id="PF01367">
    <property type="entry name" value="5_3_exonuc"/>
    <property type="match status" value="1"/>
</dbReference>
<dbReference type="EMBL" id="FOAA01000002">
    <property type="protein sequence ID" value="SEK42801.1"/>
    <property type="molecule type" value="Genomic_DNA"/>
</dbReference>
<reference evidence="6" key="1">
    <citation type="submission" date="2016-10" db="EMBL/GenBank/DDBJ databases">
        <authorList>
            <person name="Varghese N."/>
            <person name="Submissions S."/>
        </authorList>
    </citation>
    <scope>NUCLEOTIDE SEQUENCE [LARGE SCALE GENOMIC DNA]</scope>
    <source>
        <strain evidence="6">DSM 241</strain>
    </source>
</reference>
<dbReference type="InterPro" id="IPR020045">
    <property type="entry name" value="DNA_polI_H3TH"/>
</dbReference>
<protein>
    <submittedName>
        <fullName evidence="5">5'-3' exonuclease</fullName>
    </submittedName>
</protein>
<dbReference type="PANTHER" id="PTHR42646">
    <property type="entry name" value="FLAP ENDONUCLEASE XNI"/>
    <property type="match status" value="1"/>
</dbReference>
<dbReference type="InterPro" id="IPR020046">
    <property type="entry name" value="5-3_exonucl_a-hlix_arch_N"/>
</dbReference>
<organism evidence="5 6">
    <name type="scientific">Ectothiorhodospira marina</name>
    <dbReference type="NCBI Taxonomy" id="1396821"/>
    <lineage>
        <taxon>Bacteria</taxon>
        <taxon>Pseudomonadati</taxon>
        <taxon>Pseudomonadota</taxon>
        <taxon>Gammaproteobacteria</taxon>
        <taxon>Chromatiales</taxon>
        <taxon>Ectothiorhodospiraceae</taxon>
        <taxon>Ectothiorhodospira</taxon>
    </lineage>
</organism>
<keyword evidence="6" id="KW-1185">Reference proteome</keyword>